<evidence type="ECO:0000313" key="1">
    <source>
        <dbReference type="EMBL" id="GCB82864.1"/>
    </source>
</evidence>
<evidence type="ECO:0000313" key="2">
    <source>
        <dbReference type="Proteomes" id="UP000288216"/>
    </source>
</evidence>
<gene>
    <name evidence="1" type="ORF">scyTo_0023608</name>
</gene>
<dbReference type="Proteomes" id="UP000288216">
    <property type="component" value="Unassembled WGS sequence"/>
</dbReference>
<comment type="caution">
    <text evidence="1">The sequence shown here is derived from an EMBL/GenBank/DDBJ whole genome shotgun (WGS) entry which is preliminary data.</text>
</comment>
<protein>
    <recommendedName>
        <fullName evidence="3">Histone deacetylase domain-containing protein</fullName>
    </recommendedName>
</protein>
<keyword evidence="2" id="KW-1185">Reference proteome</keyword>
<dbReference type="InterPro" id="IPR037138">
    <property type="entry name" value="His_deacetylse_dom_sf"/>
</dbReference>
<organism evidence="1 2">
    <name type="scientific">Scyliorhinus torazame</name>
    <name type="common">Cloudy catshark</name>
    <name type="synonym">Catulus torazame</name>
    <dbReference type="NCBI Taxonomy" id="75743"/>
    <lineage>
        <taxon>Eukaryota</taxon>
        <taxon>Metazoa</taxon>
        <taxon>Chordata</taxon>
        <taxon>Craniata</taxon>
        <taxon>Vertebrata</taxon>
        <taxon>Chondrichthyes</taxon>
        <taxon>Elasmobranchii</taxon>
        <taxon>Galeomorphii</taxon>
        <taxon>Galeoidea</taxon>
        <taxon>Carcharhiniformes</taxon>
        <taxon>Scyliorhinidae</taxon>
        <taxon>Scyliorhinus</taxon>
    </lineage>
</organism>
<evidence type="ECO:0008006" key="3">
    <source>
        <dbReference type="Google" id="ProtNLM"/>
    </source>
</evidence>
<accession>A0A401QBV9</accession>
<dbReference type="InterPro" id="IPR023696">
    <property type="entry name" value="Ureohydrolase_dom_sf"/>
</dbReference>
<proteinExistence type="predicted"/>
<sequence>MESISAVISVHRKFWKCLQNRELSSWREVLAFPEVNEVTNDMDETLDVTMMEVMRPLPPYQTGLLYDERMKEHYNMWDFQHPEQPQRISQIFARHEELHLVERCFPILAQPSTESQLEMCHG</sequence>
<dbReference type="EMBL" id="BFAA01031244">
    <property type="protein sequence ID" value="GCB82864.1"/>
    <property type="molecule type" value="Genomic_DNA"/>
</dbReference>
<reference evidence="1 2" key="1">
    <citation type="journal article" date="2018" name="Nat. Ecol. Evol.">
        <title>Shark genomes provide insights into elasmobranch evolution and the origin of vertebrates.</title>
        <authorList>
            <person name="Hara Y"/>
            <person name="Yamaguchi K"/>
            <person name="Onimaru K"/>
            <person name="Kadota M"/>
            <person name="Koyanagi M"/>
            <person name="Keeley SD"/>
            <person name="Tatsumi K"/>
            <person name="Tanaka K"/>
            <person name="Motone F"/>
            <person name="Kageyama Y"/>
            <person name="Nozu R"/>
            <person name="Adachi N"/>
            <person name="Nishimura O"/>
            <person name="Nakagawa R"/>
            <person name="Tanegashima C"/>
            <person name="Kiyatake I"/>
            <person name="Matsumoto R"/>
            <person name="Murakumo K"/>
            <person name="Nishida K"/>
            <person name="Terakita A"/>
            <person name="Kuratani S"/>
            <person name="Sato K"/>
            <person name="Hyodo S Kuraku.S."/>
        </authorList>
    </citation>
    <scope>NUCLEOTIDE SEQUENCE [LARGE SCALE GENOMIC DNA]</scope>
</reference>
<name>A0A401QBV9_SCYTO</name>
<dbReference type="OrthoDB" id="424012at2759"/>
<feature type="non-terminal residue" evidence="1">
    <location>
        <position position="122"/>
    </location>
</feature>
<dbReference type="STRING" id="75743.A0A401QBV9"/>
<dbReference type="AlphaFoldDB" id="A0A401QBV9"/>
<dbReference type="SUPFAM" id="SSF52768">
    <property type="entry name" value="Arginase/deacetylase"/>
    <property type="match status" value="1"/>
</dbReference>
<dbReference type="Gene3D" id="3.40.800.20">
    <property type="entry name" value="Histone deacetylase domain"/>
    <property type="match status" value="1"/>
</dbReference>